<protein>
    <recommendedName>
        <fullName evidence="4">Peptidase S1 domain-containing protein</fullName>
    </recommendedName>
</protein>
<dbReference type="PROSITE" id="PS00134">
    <property type="entry name" value="TRYPSIN_HIS"/>
    <property type="match status" value="1"/>
</dbReference>
<dbReference type="InterPro" id="IPR001254">
    <property type="entry name" value="Trypsin_dom"/>
</dbReference>
<dbReference type="AlphaFoldDB" id="A0A182SY69"/>
<evidence type="ECO:0000256" key="2">
    <source>
        <dbReference type="ARBA" id="ARBA00024195"/>
    </source>
</evidence>
<dbReference type="InterPro" id="IPR001314">
    <property type="entry name" value="Peptidase_S1A"/>
</dbReference>
<proteinExistence type="inferred from homology"/>
<dbReference type="InterPro" id="IPR009003">
    <property type="entry name" value="Peptidase_S1_PA"/>
</dbReference>
<keyword evidence="3" id="KW-0720">Serine protease</keyword>
<dbReference type="SMART" id="SM00020">
    <property type="entry name" value="Tryp_SPc"/>
    <property type="match status" value="1"/>
</dbReference>
<sequence length="329" mass="35863">MCRLPVIKLCTVNTLESRPHRPVEVVLSTNGTGSMKEEYTHYNCSESAPNLGERIVGGSNALAGDAPFHVSLRNLYHERRYGFGRGLFCGGTLISAHRVLTAAHCLTTKASNMVVVAGILNRFDRSPSMQQRPVFRYLCHPAWNRRSMYADIGLVSLQAPFNISDPPSNLLPIGLTNHEPGAGERCTIYGWGQTREGRKQFQPVCLQKAEVTVLDLERCNRSLHRVLGVPDGTFCAGSFDGGVDACQGDSGGPLVCDGTLYGVVSFGWGCGRSHFPGVYTDVFVHRPWIETALESDPSTWSSGASARFWVVLGLGRLGVIIMFSTVLLS</sequence>
<dbReference type="GO" id="GO:0004252">
    <property type="term" value="F:serine-type endopeptidase activity"/>
    <property type="evidence" value="ECO:0007669"/>
    <property type="project" value="InterPro"/>
</dbReference>
<reference evidence="6" key="1">
    <citation type="submission" date="2013-09" db="EMBL/GenBank/DDBJ databases">
        <title>The Genome Sequence of Anopheles maculatus species B.</title>
        <authorList>
            <consortium name="The Broad Institute Genomics Platform"/>
            <person name="Neafsey D.E."/>
            <person name="Besansky N."/>
            <person name="Howell P."/>
            <person name="Walton C."/>
            <person name="Young S.K."/>
            <person name="Zeng Q."/>
            <person name="Gargeya S."/>
            <person name="Fitzgerald M."/>
            <person name="Haas B."/>
            <person name="Abouelleil A."/>
            <person name="Allen A.W."/>
            <person name="Alvarado L."/>
            <person name="Arachchi H.M."/>
            <person name="Berlin A.M."/>
            <person name="Chapman S.B."/>
            <person name="Gainer-Dewar J."/>
            <person name="Goldberg J."/>
            <person name="Griggs A."/>
            <person name="Gujja S."/>
            <person name="Hansen M."/>
            <person name="Howarth C."/>
            <person name="Imamovic A."/>
            <person name="Ireland A."/>
            <person name="Larimer J."/>
            <person name="McCowan C."/>
            <person name="Murphy C."/>
            <person name="Pearson M."/>
            <person name="Poon T.W."/>
            <person name="Priest M."/>
            <person name="Roberts A."/>
            <person name="Saif S."/>
            <person name="Shea T."/>
            <person name="Sisk P."/>
            <person name="Sykes S."/>
            <person name="Wortman J."/>
            <person name="Nusbaum C."/>
            <person name="Birren B."/>
        </authorList>
    </citation>
    <scope>NUCLEOTIDE SEQUENCE [LARGE SCALE GENOMIC DNA]</scope>
    <source>
        <strain evidence="6">maculatus3</strain>
    </source>
</reference>
<dbReference type="PROSITE" id="PS50240">
    <property type="entry name" value="TRYPSIN_DOM"/>
    <property type="match status" value="1"/>
</dbReference>
<dbReference type="InterPro" id="IPR043504">
    <property type="entry name" value="Peptidase_S1_PA_chymotrypsin"/>
</dbReference>
<dbReference type="PANTHER" id="PTHR24252:SF11">
    <property type="entry name" value="ATRIAL NATRIURETIC PEPTIDE-CONVERTING ENZYME ISOFORM X1"/>
    <property type="match status" value="1"/>
</dbReference>
<evidence type="ECO:0000256" key="3">
    <source>
        <dbReference type="RuleBase" id="RU363034"/>
    </source>
</evidence>
<dbReference type="InterPro" id="IPR018114">
    <property type="entry name" value="TRYPSIN_HIS"/>
</dbReference>
<dbReference type="InterPro" id="IPR033116">
    <property type="entry name" value="TRYPSIN_SER"/>
</dbReference>
<dbReference type="Proteomes" id="UP000075901">
    <property type="component" value="Unassembled WGS sequence"/>
</dbReference>
<dbReference type="Gene3D" id="2.40.10.10">
    <property type="entry name" value="Trypsin-like serine proteases"/>
    <property type="match status" value="1"/>
</dbReference>
<dbReference type="CDD" id="cd00190">
    <property type="entry name" value="Tryp_SPc"/>
    <property type="match status" value="1"/>
</dbReference>
<evidence type="ECO:0000259" key="4">
    <source>
        <dbReference type="PROSITE" id="PS50240"/>
    </source>
</evidence>
<feature type="domain" description="Peptidase S1" evidence="4">
    <location>
        <begin position="55"/>
        <end position="294"/>
    </location>
</feature>
<dbReference type="FunFam" id="2.40.10.10:FF:000068">
    <property type="entry name" value="transmembrane protease serine 2"/>
    <property type="match status" value="1"/>
</dbReference>
<dbReference type="PRINTS" id="PR00722">
    <property type="entry name" value="CHYMOTRYPSIN"/>
</dbReference>
<dbReference type="Pfam" id="PF00089">
    <property type="entry name" value="Trypsin"/>
    <property type="match status" value="1"/>
</dbReference>
<reference evidence="5" key="2">
    <citation type="submission" date="2020-05" db="UniProtKB">
        <authorList>
            <consortium name="EnsemblMetazoa"/>
        </authorList>
    </citation>
    <scope>IDENTIFICATION</scope>
    <source>
        <strain evidence="5">maculatus3</strain>
    </source>
</reference>
<dbReference type="FunFam" id="2.40.10.10:FF:000002">
    <property type="entry name" value="Transmembrane protease serine"/>
    <property type="match status" value="1"/>
</dbReference>
<evidence type="ECO:0000313" key="6">
    <source>
        <dbReference type="Proteomes" id="UP000075901"/>
    </source>
</evidence>
<dbReference type="GO" id="GO:0006508">
    <property type="term" value="P:proteolysis"/>
    <property type="evidence" value="ECO:0007669"/>
    <property type="project" value="UniProtKB-KW"/>
</dbReference>
<name>A0A182SY69_9DIPT</name>
<dbReference type="EnsemblMetazoa" id="AMAM015813-RA">
    <property type="protein sequence ID" value="AMAM015813-PA"/>
    <property type="gene ID" value="AMAM015813"/>
</dbReference>
<dbReference type="SUPFAM" id="SSF50494">
    <property type="entry name" value="Trypsin-like serine proteases"/>
    <property type="match status" value="1"/>
</dbReference>
<evidence type="ECO:0000313" key="5">
    <source>
        <dbReference type="EnsemblMetazoa" id="AMAM015813-PA"/>
    </source>
</evidence>
<keyword evidence="1" id="KW-1015">Disulfide bond</keyword>
<dbReference type="VEuPathDB" id="VectorBase:AMAM015813"/>
<dbReference type="PANTHER" id="PTHR24252">
    <property type="entry name" value="ACROSIN-RELATED"/>
    <property type="match status" value="1"/>
</dbReference>
<evidence type="ECO:0000256" key="1">
    <source>
        <dbReference type="ARBA" id="ARBA00023157"/>
    </source>
</evidence>
<accession>A0A182SY69</accession>
<dbReference type="PROSITE" id="PS00135">
    <property type="entry name" value="TRYPSIN_SER"/>
    <property type="match status" value="1"/>
</dbReference>
<keyword evidence="6" id="KW-1185">Reference proteome</keyword>
<comment type="similarity">
    <text evidence="2">Belongs to the peptidase S1 family. CLIP subfamily.</text>
</comment>
<keyword evidence="3" id="KW-0378">Hydrolase</keyword>
<organism evidence="5 6">
    <name type="scientific">Anopheles maculatus</name>
    <dbReference type="NCBI Taxonomy" id="74869"/>
    <lineage>
        <taxon>Eukaryota</taxon>
        <taxon>Metazoa</taxon>
        <taxon>Ecdysozoa</taxon>
        <taxon>Arthropoda</taxon>
        <taxon>Hexapoda</taxon>
        <taxon>Insecta</taxon>
        <taxon>Pterygota</taxon>
        <taxon>Neoptera</taxon>
        <taxon>Endopterygota</taxon>
        <taxon>Diptera</taxon>
        <taxon>Nematocera</taxon>
        <taxon>Culicoidea</taxon>
        <taxon>Culicidae</taxon>
        <taxon>Anophelinae</taxon>
        <taxon>Anopheles</taxon>
        <taxon>Anopheles maculatus group</taxon>
    </lineage>
</organism>
<keyword evidence="3" id="KW-0645">Protease</keyword>